<dbReference type="PROSITE" id="PS50011">
    <property type="entry name" value="PROTEIN_KINASE_DOM"/>
    <property type="match status" value="1"/>
</dbReference>
<dbReference type="SMART" id="SM00220">
    <property type="entry name" value="S_TKc"/>
    <property type="match status" value="1"/>
</dbReference>
<dbReference type="InterPro" id="IPR001245">
    <property type="entry name" value="Ser-Thr/Tyr_kinase_cat_dom"/>
</dbReference>
<feature type="binding site" evidence="4">
    <location>
        <position position="43"/>
    </location>
    <ligand>
        <name>ATP</name>
        <dbReference type="ChEBI" id="CHEBI:30616"/>
    </ligand>
</feature>
<dbReference type="Pfam" id="PF00069">
    <property type="entry name" value="Pkinase"/>
    <property type="match status" value="1"/>
</dbReference>
<accession>A0ABR2J0H5</accession>
<dbReference type="EMBL" id="JAPFFF010000013">
    <property type="protein sequence ID" value="KAK8871384.1"/>
    <property type="molecule type" value="Genomic_DNA"/>
</dbReference>
<evidence type="ECO:0000256" key="4">
    <source>
        <dbReference type="PROSITE-ProRule" id="PRU10141"/>
    </source>
</evidence>
<keyword evidence="1" id="KW-0808">Transferase</keyword>
<sequence>MELEGAFFDISDYKKTNTRLGKGAFGEVFIVKKNSDESLYAAKIINIGKMFTGEEQQRLIRESSILHNLKHPAIVKFYGINFHSFTELSDFQPIKLEPTILTEYLKNGSLKDILNKEQNGLAGHGWNATKKCICLIGIADAMLYLHGESILHRDLKPENILFDENYYPRICDFGLSRCFADVLSRSMQFSMSGAVGTPLYMAPELMDSDESHFTIGIDVYAFAMIMYEIVSGQEPFIENGKQISFAKLQTKILSGERPKLVDGITKPMRNLLTRCWSKFVNERPSFDEIFKELSTNFSYFDEDIDEEEVNNYLDYLNDEKIFESEMNKSSKKLMRRLDKLSHSKLKTKEKEINNLNDYLQQLKNDLNKKDNEIKELQNINKLIETQKKEEIVKKDNEISELKTAKNRVEKQNNDKIVKMKKEISILKATIDESQRKNKAELANKDKEIKRLKTLNQQLEKQIKDEITKKDGKIDELNQMIDQLKVQNNDEIIKKENEIKELKIAKQQFSDQNRDKLTKLNKEINALKLANEQILTQKKVEINELNTKIKELKKQSQERIAKMNEEITSLKDKNQQINNTQQNEELVKKDNEINQLKTTFQKKEKQFEDKIGKQNNEITTYMIKNKLKSEYSYEIIKELIVKRGDIKKFNISGINLVYSSKYFTLCMQIRKFGLCRIYFITQFL</sequence>
<feature type="domain" description="Protein kinase" evidence="6">
    <location>
        <begin position="14"/>
        <end position="300"/>
    </location>
</feature>
<dbReference type="PANTHER" id="PTHR44329:SF214">
    <property type="entry name" value="PROTEIN KINASE DOMAIN-CONTAINING PROTEIN"/>
    <property type="match status" value="1"/>
</dbReference>
<evidence type="ECO:0000256" key="2">
    <source>
        <dbReference type="ARBA" id="ARBA00022741"/>
    </source>
</evidence>
<evidence type="ECO:0000256" key="5">
    <source>
        <dbReference type="SAM" id="Coils"/>
    </source>
</evidence>
<dbReference type="PRINTS" id="PR00109">
    <property type="entry name" value="TYRKINASE"/>
</dbReference>
<evidence type="ECO:0000256" key="3">
    <source>
        <dbReference type="ARBA" id="ARBA00022840"/>
    </source>
</evidence>
<comment type="caution">
    <text evidence="7">The sequence shown here is derived from an EMBL/GenBank/DDBJ whole genome shotgun (WGS) entry which is preliminary data.</text>
</comment>
<keyword evidence="1" id="KW-0723">Serine/threonine-protein kinase</keyword>
<evidence type="ECO:0000313" key="7">
    <source>
        <dbReference type="EMBL" id="KAK8871384.1"/>
    </source>
</evidence>
<organism evidence="7 8">
    <name type="scientific">Tritrichomonas musculus</name>
    <dbReference type="NCBI Taxonomy" id="1915356"/>
    <lineage>
        <taxon>Eukaryota</taxon>
        <taxon>Metamonada</taxon>
        <taxon>Parabasalia</taxon>
        <taxon>Tritrichomonadida</taxon>
        <taxon>Tritrichomonadidae</taxon>
        <taxon>Tritrichomonas</taxon>
    </lineage>
</organism>
<dbReference type="PROSITE" id="PS00107">
    <property type="entry name" value="PROTEIN_KINASE_ATP"/>
    <property type="match status" value="1"/>
</dbReference>
<evidence type="ECO:0000259" key="6">
    <source>
        <dbReference type="PROSITE" id="PS50011"/>
    </source>
</evidence>
<name>A0ABR2J0H5_9EUKA</name>
<keyword evidence="1" id="KW-0418">Kinase</keyword>
<gene>
    <name evidence="7" type="ORF">M9Y10_007109</name>
</gene>
<keyword evidence="8" id="KW-1185">Reference proteome</keyword>
<dbReference type="SUPFAM" id="SSF56112">
    <property type="entry name" value="Protein kinase-like (PK-like)"/>
    <property type="match status" value="1"/>
</dbReference>
<dbReference type="InterPro" id="IPR008271">
    <property type="entry name" value="Ser/Thr_kinase_AS"/>
</dbReference>
<dbReference type="InterPro" id="IPR017441">
    <property type="entry name" value="Protein_kinase_ATP_BS"/>
</dbReference>
<proteinExistence type="predicted"/>
<dbReference type="Proteomes" id="UP001470230">
    <property type="component" value="Unassembled WGS sequence"/>
</dbReference>
<dbReference type="PANTHER" id="PTHR44329">
    <property type="entry name" value="SERINE/THREONINE-PROTEIN KINASE TNNI3K-RELATED"/>
    <property type="match status" value="1"/>
</dbReference>
<keyword evidence="2 4" id="KW-0547">Nucleotide-binding</keyword>
<dbReference type="InterPro" id="IPR011009">
    <property type="entry name" value="Kinase-like_dom_sf"/>
</dbReference>
<feature type="coiled-coil region" evidence="5">
    <location>
        <begin position="345"/>
        <end position="605"/>
    </location>
</feature>
<dbReference type="InterPro" id="IPR000719">
    <property type="entry name" value="Prot_kinase_dom"/>
</dbReference>
<protein>
    <recommendedName>
        <fullName evidence="6">Protein kinase domain-containing protein</fullName>
    </recommendedName>
</protein>
<keyword evidence="3 4" id="KW-0067">ATP-binding</keyword>
<evidence type="ECO:0000313" key="8">
    <source>
        <dbReference type="Proteomes" id="UP001470230"/>
    </source>
</evidence>
<dbReference type="Gene3D" id="1.10.510.10">
    <property type="entry name" value="Transferase(Phosphotransferase) domain 1"/>
    <property type="match status" value="1"/>
</dbReference>
<keyword evidence="5" id="KW-0175">Coiled coil</keyword>
<dbReference type="PROSITE" id="PS00108">
    <property type="entry name" value="PROTEIN_KINASE_ST"/>
    <property type="match status" value="1"/>
</dbReference>
<evidence type="ECO:0000256" key="1">
    <source>
        <dbReference type="ARBA" id="ARBA00022527"/>
    </source>
</evidence>
<reference evidence="7 8" key="1">
    <citation type="submission" date="2024-04" db="EMBL/GenBank/DDBJ databases">
        <title>Tritrichomonas musculus Genome.</title>
        <authorList>
            <person name="Alves-Ferreira E."/>
            <person name="Grigg M."/>
            <person name="Lorenzi H."/>
            <person name="Galac M."/>
        </authorList>
    </citation>
    <scope>NUCLEOTIDE SEQUENCE [LARGE SCALE GENOMIC DNA]</scope>
    <source>
        <strain evidence="7 8">EAF2021</strain>
    </source>
</reference>
<dbReference type="InterPro" id="IPR051681">
    <property type="entry name" value="Ser/Thr_Kinases-Pseudokinases"/>
</dbReference>